<feature type="transmembrane region" description="Helical" evidence="6">
    <location>
        <begin position="6"/>
        <end position="27"/>
    </location>
</feature>
<evidence type="ECO:0000256" key="1">
    <source>
        <dbReference type="ARBA" id="ARBA00004651"/>
    </source>
</evidence>
<proteinExistence type="predicted"/>
<dbReference type="Gene3D" id="1.20.58.220">
    <property type="entry name" value="Phosphate transport system protein phou homolog 2, domain 2"/>
    <property type="match status" value="1"/>
</dbReference>
<feature type="transmembrane region" description="Helical" evidence="6">
    <location>
        <begin position="84"/>
        <end position="104"/>
    </location>
</feature>
<dbReference type="NCBIfam" id="TIGR00704">
    <property type="entry name" value="NaPi_cotrn_rel"/>
    <property type="match status" value="1"/>
</dbReference>
<dbReference type="AlphaFoldDB" id="A0AAW3JR19"/>
<feature type="domain" description="PhoU" evidence="7">
    <location>
        <begin position="468"/>
        <end position="543"/>
    </location>
</feature>
<keyword evidence="4 6" id="KW-1133">Transmembrane helix</keyword>
<feature type="transmembrane region" description="Helical" evidence="6">
    <location>
        <begin position="47"/>
        <end position="72"/>
    </location>
</feature>
<keyword evidence="5 6" id="KW-0472">Membrane</keyword>
<dbReference type="GO" id="GO:0044341">
    <property type="term" value="P:sodium-dependent phosphate transport"/>
    <property type="evidence" value="ECO:0007669"/>
    <property type="project" value="InterPro"/>
</dbReference>
<dbReference type="InterPro" id="IPR026022">
    <property type="entry name" value="PhoU_dom"/>
</dbReference>
<dbReference type="InterPro" id="IPR003841">
    <property type="entry name" value="Na/Pi_transpt"/>
</dbReference>
<feature type="transmembrane region" description="Helical" evidence="6">
    <location>
        <begin position="291"/>
        <end position="311"/>
    </location>
</feature>
<keyword evidence="2" id="KW-1003">Cell membrane</keyword>
<feature type="domain" description="PhoU" evidence="7">
    <location>
        <begin position="359"/>
        <end position="440"/>
    </location>
</feature>
<evidence type="ECO:0000256" key="5">
    <source>
        <dbReference type="ARBA" id="ARBA00023136"/>
    </source>
</evidence>
<evidence type="ECO:0000313" key="9">
    <source>
        <dbReference type="Proteomes" id="UP000050833"/>
    </source>
</evidence>
<keyword evidence="3 6" id="KW-0812">Transmembrane</keyword>
<accession>A0AAW3JR19</accession>
<feature type="transmembrane region" description="Helical" evidence="6">
    <location>
        <begin position="116"/>
        <end position="136"/>
    </location>
</feature>
<dbReference type="InterPro" id="IPR038078">
    <property type="entry name" value="PhoU-like_sf"/>
</dbReference>
<keyword evidence="9" id="KW-1185">Reference proteome</keyword>
<dbReference type="GO" id="GO:0005436">
    <property type="term" value="F:sodium:phosphate symporter activity"/>
    <property type="evidence" value="ECO:0007669"/>
    <property type="project" value="InterPro"/>
</dbReference>
<comment type="caution">
    <text evidence="8">The sequence shown here is derived from an EMBL/GenBank/DDBJ whole genome shotgun (WGS) entry which is preliminary data.</text>
</comment>
<evidence type="ECO:0000259" key="7">
    <source>
        <dbReference type="Pfam" id="PF01895"/>
    </source>
</evidence>
<evidence type="ECO:0000313" key="8">
    <source>
        <dbReference type="EMBL" id="KQC84625.1"/>
    </source>
</evidence>
<dbReference type="NCBIfam" id="NF037997">
    <property type="entry name" value="Na_Pi_symport"/>
    <property type="match status" value="1"/>
</dbReference>
<dbReference type="PANTHER" id="PTHR10010">
    <property type="entry name" value="SOLUTE CARRIER FAMILY 34 SODIUM PHOSPHATE , MEMBER 2-RELATED"/>
    <property type="match status" value="1"/>
</dbReference>
<feature type="transmembrane region" description="Helical" evidence="6">
    <location>
        <begin position="148"/>
        <end position="166"/>
    </location>
</feature>
<sequence length="585" mass="63999">MDIFNVLTMIGGLALFLYGMHVMGDGLAKTSGGKLEVILEKFTSKTLFAVLLGAGVTAVIQSSSATTVMVVGFVNSGIMKLEQAVGIIMGANIGTTITSWILSLTGIQGDSLIINLLKPTSFSPVLAIIGVGMILFAKSNTKKDVGTILAGFAILMTGMSTMSDAVEPLTKMPAFTKIFLMFSDNPIIGVIVGTVLTAIIQSSSASVGILQAFCLTGTVSYASALPIIMGQNIGTCVTALLSAVGARKNAKRAAFVHFYFNLIGTVVFMIGFYGINAFVHFNFLSHSASVAGIAVIHTAFNIIATVCLLPLKNFLVTLAKLTIKDNETDEHTVKSLLDERFLEKPAFAVNQAQKTAILMAKASEDALFKAIDLFHHYDKNIAEEVSNLEDMVDHYEDELGTYLMKLNNADLSDADSKIVSTILHCIGDFERISDHAVNLMNTANEVYTKDEHFSDKAKAELKIYEKAIRDIVSMTFDVFEKQDVTMATKVEPLEEVIDTLNDEVKKKHVKRLRKGKCTIELGFVLSDITTNFERIADHCSNIAVCIIQTNEDGFDTHEYLDNLKETDDPKFKNMYKEYRNKYKLP</sequence>
<comment type="subcellular location">
    <subcellularLocation>
        <location evidence="1">Cell membrane</location>
        <topology evidence="1">Multi-pass membrane protein</topology>
    </subcellularLocation>
</comment>
<dbReference type="Pfam" id="PF01895">
    <property type="entry name" value="PhoU"/>
    <property type="match status" value="2"/>
</dbReference>
<dbReference type="InterPro" id="IPR004633">
    <property type="entry name" value="NaPi_cotrn-rel/YqeW-like"/>
</dbReference>
<name>A0AAW3JR19_9FIRM</name>
<evidence type="ECO:0000256" key="6">
    <source>
        <dbReference type="SAM" id="Phobius"/>
    </source>
</evidence>
<evidence type="ECO:0000256" key="2">
    <source>
        <dbReference type="ARBA" id="ARBA00022475"/>
    </source>
</evidence>
<gene>
    <name evidence="8" type="ORF">APZ18_07755</name>
</gene>
<dbReference type="Pfam" id="PF02690">
    <property type="entry name" value="Na_Pi_cotrans"/>
    <property type="match status" value="1"/>
</dbReference>
<dbReference type="GO" id="GO:0005886">
    <property type="term" value="C:plasma membrane"/>
    <property type="evidence" value="ECO:0007669"/>
    <property type="project" value="UniProtKB-SubCell"/>
</dbReference>
<dbReference type="Proteomes" id="UP000050833">
    <property type="component" value="Unassembled WGS sequence"/>
</dbReference>
<reference evidence="8 9" key="1">
    <citation type="submission" date="2015-10" db="EMBL/GenBank/DDBJ databases">
        <title>Butyribacter intestini gen. nov., sp. nov., a butyric acid-producing bacterium of the family Lachnospiraceae isolated from the human faeces.</title>
        <authorList>
            <person name="Zou Y."/>
            <person name="Xue W."/>
            <person name="Luo G."/>
            <person name="Lv M."/>
        </authorList>
    </citation>
    <scope>NUCLEOTIDE SEQUENCE [LARGE SCALE GENOMIC DNA]</scope>
    <source>
        <strain evidence="8 9">TF01-11</strain>
    </source>
</reference>
<feature type="transmembrane region" description="Helical" evidence="6">
    <location>
        <begin position="220"/>
        <end position="246"/>
    </location>
</feature>
<dbReference type="PANTHER" id="PTHR10010:SF46">
    <property type="entry name" value="SODIUM-DEPENDENT PHOSPHATE TRANSPORT PROTEIN 2B"/>
    <property type="match status" value="1"/>
</dbReference>
<dbReference type="RefSeq" id="WP_055943520.1">
    <property type="nucleotide sequence ID" value="NZ_JAQDCV010000002.1"/>
</dbReference>
<organism evidence="8 9">
    <name type="scientific">Butyribacter intestini</name>
    <dbReference type="NCBI Taxonomy" id="1703332"/>
    <lineage>
        <taxon>Bacteria</taxon>
        <taxon>Bacillati</taxon>
        <taxon>Bacillota</taxon>
        <taxon>Clostridia</taxon>
        <taxon>Lachnospirales</taxon>
        <taxon>Lachnospiraceae</taxon>
        <taxon>Butyribacter</taxon>
    </lineage>
</organism>
<dbReference type="SUPFAM" id="SSF109755">
    <property type="entry name" value="PhoU-like"/>
    <property type="match status" value="1"/>
</dbReference>
<feature type="transmembrane region" description="Helical" evidence="6">
    <location>
        <begin position="258"/>
        <end position="279"/>
    </location>
</feature>
<evidence type="ECO:0000256" key="3">
    <source>
        <dbReference type="ARBA" id="ARBA00022692"/>
    </source>
</evidence>
<dbReference type="EMBL" id="LLKB01000005">
    <property type="protein sequence ID" value="KQC84625.1"/>
    <property type="molecule type" value="Genomic_DNA"/>
</dbReference>
<protein>
    <submittedName>
        <fullName evidence="8">Na/Pi cotransporter</fullName>
    </submittedName>
</protein>
<evidence type="ECO:0000256" key="4">
    <source>
        <dbReference type="ARBA" id="ARBA00022989"/>
    </source>
</evidence>
<feature type="transmembrane region" description="Helical" evidence="6">
    <location>
        <begin position="178"/>
        <end position="200"/>
    </location>
</feature>